<evidence type="ECO:0000313" key="2">
    <source>
        <dbReference type="Proteomes" id="UP000485058"/>
    </source>
</evidence>
<gene>
    <name evidence="1" type="ORF">HaLaN_25655</name>
</gene>
<organism evidence="1 2">
    <name type="scientific">Haematococcus lacustris</name>
    <name type="common">Green alga</name>
    <name type="synonym">Haematococcus pluvialis</name>
    <dbReference type="NCBI Taxonomy" id="44745"/>
    <lineage>
        <taxon>Eukaryota</taxon>
        <taxon>Viridiplantae</taxon>
        <taxon>Chlorophyta</taxon>
        <taxon>core chlorophytes</taxon>
        <taxon>Chlorophyceae</taxon>
        <taxon>CS clade</taxon>
        <taxon>Chlamydomonadales</taxon>
        <taxon>Haematococcaceae</taxon>
        <taxon>Haematococcus</taxon>
    </lineage>
</organism>
<name>A0A6A0A0G8_HAELA</name>
<protein>
    <submittedName>
        <fullName evidence="1">Uncharacterized protein</fullName>
    </submittedName>
</protein>
<reference evidence="1 2" key="1">
    <citation type="submission" date="2020-02" db="EMBL/GenBank/DDBJ databases">
        <title>Draft genome sequence of Haematococcus lacustris strain NIES-144.</title>
        <authorList>
            <person name="Morimoto D."/>
            <person name="Nakagawa S."/>
            <person name="Yoshida T."/>
            <person name="Sawayama S."/>
        </authorList>
    </citation>
    <scope>NUCLEOTIDE SEQUENCE [LARGE SCALE GENOMIC DNA]</scope>
    <source>
        <strain evidence="1 2">NIES-144</strain>
    </source>
</reference>
<sequence length="110" mass="11884">MEVEGCWEHSVELSVISINSSNALHSQLTSDKQATAHIALWLRRSGRAASRKRRARQRVRKRLVPLKASNDRSVGMAGATTDVIKVPEGRCAARVQEDQAQATGAPPAAG</sequence>
<evidence type="ECO:0000313" key="1">
    <source>
        <dbReference type="EMBL" id="GFH27350.1"/>
    </source>
</evidence>
<comment type="caution">
    <text evidence="1">The sequence shown here is derived from an EMBL/GenBank/DDBJ whole genome shotgun (WGS) entry which is preliminary data.</text>
</comment>
<proteinExistence type="predicted"/>
<dbReference type="Proteomes" id="UP000485058">
    <property type="component" value="Unassembled WGS sequence"/>
</dbReference>
<keyword evidence="2" id="KW-1185">Reference proteome</keyword>
<dbReference type="EMBL" id="BLLF01003441">
    <property type="protein sequence ID" value="GFH27350.1"/>
    <property type="molecule type" value="Genomic_DNA"/>
</dbReference>
<dbReference type="AlphaFoldDB" id="A0A6A0A0G8"/>
<accession>A0A6A0A0G8</accession>